<dbReference type="EMBL" id="JACXXH010000001">
    <property type="protein sequence ID" value="MBD3862457.1"/>
    <property type="molecule type" value="Genomic_DNA"/>
</dbReference>
<feature type="domain" description="Methyltransferase type 12" evidence="1">
    <location>
        <begin position="64"/>
        <end position="145"/>
    </location>
</feature>
<sequence>MKTPKTPWPTKAAMQQVYKMNLWGSNASEFYSGEGSHNPELVNPYIEAIVSFLKTLNTPISVCDLGCGDFNIGSKLFKYTSKYFAIDIVPELIDHNKSNFKAKNLSFSSLDIAKDDLPPADCALIRQVLQHLSNAEVQNILNKLQAYKYVIITEHIPLFDFTPNLDIISGQGIRLKKQSGLDVLKAPFNFKVTSQEELLTINLKDGKGKIVTTKYTLY</sequence>
<dbReference type="SUPFAM" id="SSF53335">
    <property type="entry name" value="S-adenosyl-L-methionine-dependent methyltransferases"/>
    <property type="match status" value="1"/>
</dbReference>
<dbReference type="Proteomes" id="UP000627521">
    <property type="component" value="Unassembled WGS sequence"/>
</dbReference>
<dbReference type="GO" id="GO:0008168">
    <property type="term" value="F:methyltransferase activity"/>
    <property type="evidence" value="ECO:0007669"/>
    <property type="project" value="UniProtKB-KW"/>
</dbReference>
<dbReference type="InterPro" id="IPR029063">
    <property type="entry name" value="SAM-dependent_MTases_sf"/>
</dbReference>
<protein>
    <submittedName>
        <fullName evidence="2">Methyltransferase domain-containing protein</fullName>
    </submittedName>
</protein>
<gene>
    <name evidence="2" type="ORF">IEG06_03265</name>
</gene>
<evidence type="ECO:0000313" key="2">
    <source>
        <dbReference type="EMBL" id="MBD3862457.1"/>
    </source>
</evidence>
<dbReference type="RefSeq" id="WP_191099033.1">
    <property type="nucleotide sequence ID" value="NZ_JACXXF010000001.1"/>
</dbReference>
<keyword evidence="2" id="KW-0489">Methyltransferase</keyword>
<comment type="caution">
    <text evidence="2">The sequence shown here is derived from an EMBL/GenBank/DDBJ whole genome shotgun (WGS) entry which is preliminary data.</text>
</comment>
<organism evidence="2 3">
    <name type="scientific">Olleya marilimosa</name>
    <dbReference type="NCBI Taxonomy" id="272164"/>
    <lineage>
        <taxon>Bacteria</taxon>
        <taxon>Pseudomonadati</taxon>
        <taxon>Bacteroidota</taxon>
        <taxon>Flavobacteriia</taxon>
        <taxon>Flavobacteriales</taxon>
        <taxon>Flavobacteriaceae</taxon>
    </lineage>
</organism>
<keyword evidence="3" id="KW-1185">Reference proteome</keyword>
<reference evidence="2 3" key="1">
    <citation type="submission" date="2020-09" db="EMBL/GenBank/DDBJ databases">
        <title>Bacillus nautilus sp. nov., Chryseoglobus crepusculi sp. nov, and Psychrobacter noctis sp. nov., isolated from deep-sea sponges from the equatorial Atlantic.</title>
        <authorList>
            <person name="Stennett H.L."/>
            <person name="Williams S.E."/>
        </authorList>
    </citation>
    <scope>NUCLEOTIDE SEQUENCE [LARGE SCALE GENOMIC DNA]</scope>
    <source>
        <strain evidence="2 3">28M-24</strain>
    </source>
</reference>
<evidence type="ECO:0000259" key="1">
    <source>
        <dbReference type="Pfam" id="PF08242"/>
    </source>
</evidence>
<keyword evidence="2" id="KW-0808">Transferase</keyword>
<name>A0ABR8LQE7_9FLAO</name>
<dbReference type="Gene3D" id="3.40.50.150">
    <property type="entry name" value="Vaccinia Virus protein VP39"/>
    <property type="match status" value="1"/>
</dbReference>
<dbReference type="InterPro" id="IPR013217">
    <property type="entry name" value="Methyltransf_12"/>
</dbReference>
<dbReference type="GO" id="GO:0032259">
    <property type="term" value="P:methylation"/>
    <property type="evidence" value="ECO:0007669"/>
    <property type="project" value="UniProtKB-KW"/>
</dbReference>
<proteinExistence type="predicted"/>
<evidence type="ECO:0000313" key="3">
    <source>
        <dbReference type="Proteomes" id="UP000627521"/>
    </source>
</evidence>
<dbReference type="Pfam" id="PF08242">
    <property type="entry name" value="Methyltransf_12"/>
    <property type="match status" value="1"/>
</dbReference>
<accession>A0ABR8LQE7</accession>